<keyword evidence="1" id="KW-0812">Transmembrane</keyword>
<accession>A0A4T0ULE1</accession>
<feature type="transmembrane region" description="Helical" evidence="1">
    <location>
        <begin position="44"/>
        <end position="67"/>
    </location>
</feature>
<feature type="transmembrane region" description="Helical" evidence="1">
    <location>
        <begin position="116"/>
        <end position="139"/>
    </location>
</feature>
<comment type="caution">
    <text evidence="2">The sequence shown here is derived from an EMBL/GenBank/DDBJ whole genome shotgun (WGS) entry which is preliminary data.</text>
</comment>
<dbReference type="OrthoDB" id="9786473at2"/>
<protein>
    <submittedName>
        <fullName evidence="2">DUF2238 domain-containing protein</fullName>
    </submittedName>
</protein>
<dbReference type="PIRSF" id="PIRSF020606">
    <property type="entry name" value="UCP020606"/>
    <property type="match status" value="1"/>
</dbReference>
<feature type="transmembrane region" description="Helical" evidence="1">
    <location>
        <begin position="87"/>
        <end position="104"/>
    </location>
</feature>
<reference evidence="2 3" key="1">
    <citation type="submission" date="2019-04" db="EMBL/GenBank/DDBJ databases">
        <title>Crenobacter sp. nov.</title>
        <authorList>
            <person name="Shi S."/>
        </authorList>
    </citation>
    <scope>NUCLEOTIDE SEQUENCE [LARGE SCALE GENOMIC DNA]</scope>
    <source>
        <strain evidence="2 3">GY 70310</strain>
    </source>
</reference>
<keyword evidence="1" id="KW-1133">Transmembrane helix</keyword>
<keyword evidence="3" id="KW-1185">Reference proteome</keyword>
<name>A0A4T0ULE1_9NEIS</name>
<organism evidence="2 3">
    <name type="scientific">Crenobacter intestini</name>
    <dbReference type="NCBI Taxonomy" id="2563443"/>
    <lineage>
        <taxon>Bacteria</taxon>
        <taxon>Pseudomonadati</taxon>
        <taxon>Pseudomonadota</taxon>
        <taxon>Betaproteobacteria</taxon>
        <taxon>Neisseriales</taxon>
        <taxon>Neisseriaceae</taxon>
        <taxon>Crenobacter</taxon>
    </lineage>
</organism>
<dbReference type="AlphaFoldDB" id="A0A4T0ULE1"/>
<sequence length="196" mass="22035">MVPLAAWSAYRPHDAGTWLLEALPVLLGLPLVLWLWPRFAWTRLALWLMLAHGAILLVGAHYTYALTPPGFWLQDLLGFSRNPYDRLGHLAQGFVPAILAREVLLRQTPLRPGFWLGLLVTAFCLAFSAFYELIEWWVALAIGADADAFLATQGDVWDTQWDMFLALVGALLAQLTLSRRHDREIAALAAPKMDHH</sequence>
<gene>
    <name evidence="2" type="ORF">E5K04_13795</name>
</gene>
<dbReference type="InterPro" id="IPR058534">
    <property type="entry name" value="YjdF"/>
</dbReference>
<evidence type="ECO:0000313" key="3">
    <source>
        <dbReference type="Proteomes" id="UP000308891"/>
    </source>
</evidence>
<dbReference type="Proteomes" id="UP000308891">
    <property type="component" value="Unassembled WGS sequence"/>
</dbReference>
<proteinExistence type="predicted"/>
<keyword evidence="1" id="KW-0472">Membrane</keyword>
<dbReference type="EMBL" id="STGJ01000018">
    <property type="protein sequence ID" value="TIC79231.1"/>
    <property type="molecule type" value="Genomic_DNA"/>
</dbReference>
<evidence type="ECO:0000256" key="1">
    <source>
        <dbReference type="SAM" id="Phobius"/>
    </source>
</evidence>
<feature type="transmembrane region" description="Helical" evidence="1">
    <location>
        <begin position="15"/>
        <end position="37"/>
    </location>
</feature>
<feature type="transmembrane region" description="Helical" evidence="1">
    <location>
        <begin position="159"/>
        <end position="177"/>
    </location>
</feature>
<evidence type="ECO:0000313" key="2">
    <source>
        <dbReference type="EMBL" id="TIC79231.1"/>
    </source>
</evidence>
<dbReference type="InterPro" id="IPR014509">
    <property type="entry name" value="YjdF-like"/>
</dbReference>
<dbReference type="Pfam" id="PF09997">
    <property type="entry name" value="DUF2238"/>
    <property type="match status" value="1"/>
</dbReference>